<keyword evidence="1" id="KW-0812">Transmembrane</keyword>
<dbReference type="Proteomes" id="UP000184536">
    <property type="component" value="Unassembled WGS sequence"/>
</dbReference>
<gene>
    <name evidence="2" type="ORF">SAMN02745975_03807</name>
</gene>
<feature type="transmembrane region" description="Helical" evidence="1">
    <location>
        <begin position="96"/>
        <end position="116"/>
    </location>
</feature>
<protein>
    <submittedName>
        <fullName evidence="2">4 TMS phage holin, superfamily IV</fullName>
    </submittedName>
</protein>
<organism evidence="2 3">
    <name type="scientific">Geosporobacter subterraneus DSM 17957</name>
    <dbReference type="NCBI Taxonomy" id="1121919"/>
    <lineage>
        <taxon>Bacteria</taxon>
        <taxon>Bacillati</taxon>
        <taxon>Bacillota</taxon>
        <taxon>Clostridia</taxon>
        <taxon>Peptostreptococcales</taxon>
        <taxon>Thermotaleaceae</taxon>
        <taxon>Geosporobacter</taxon>
    </lineage>
</organism>
<dbReference type="STRING" id="1121919.SAMN02745975_03807"/>
<dbReference type="PANTHER" id="PTHR37309:SF1">
    <property type="entry name" value="SLR0284 PROTEIN"/>
    <property type="match status" value="1"/>
</dbReference>
<dbReference type="RefSeq" id="WP_110942748.1">
    <property type="nucleotide sequence ID" value="NZ_FQZV01000086.1"/>
</dbReference>
<keyword evidence="1" id="KW-1133">Transmembrane helix</keyword>
<feature type="transmembrane region" description="Helical" evidence="1">
    <location>
        <begin position="40"/>
        <end position="59"/>
    </location>
</feature>
<evidence type="ECO:0000313" key="3">
    <source>
        <dbReference type="Proteomes" id="UP000184536"/>
    </source>
</evidence>
<evidence type="ECO:0000256" key="1">
    <source>
        <dbReference type="SAM" id="Phobius"/>
    </source>
</evidence>
<dbReference type="InterPro" id="IPR007165">
    <property type="entry name" value="Phage_holin_4_2"/>
</dbReference>
<dbReference type="OrthoDB" id="1701386at2"/>
<evidence type="ECO:0000313" key="2">
    <source>
        <dbReference type="EMBL" id="SHK17426.1"/>
    </source>
</evidence>
<dbReference type="PANTHER" id="PTHR37309">
    <property type="entry name" value="SLR0284 PROTEIN"/>
    <property type="match status" value="1"/>
</dbReference>
<dbReference type="AlphaFoldDB" id="A0A1M6QB88"/>
<feature type="transmembrane region" description="Helical" evidence="1">
    <location>
        <begin position="71"/>
        <end position="90"/>
    </location>
</feature>
<dbReference type="Pfam" id="PF04020">
    <property type="entry name" value="Phage_holin_4_2"/>
    <property type="match status" value="1"/>
</dbReference>
<feature type="transmembrane region" description="Helical" evidence="1">
    <location>
        <begin position="12"/>
        <end position="34"/>
    </location>
</feature>
<keyword evidence="3" id="KW-1185">Reference proteome</keyword>
<name>A0A1M6QB88_9FIRM</name>
<reference evidence="3" key="1">
    <citation type="submission" date="2016-11" db="EMBL/GenBank/DDBJ databases">
        <authorList>
            <person name="Varghese N."/>
            <person name="Submissions S."/>
        </authorList>
    </citation>
    <scope>NUCLEOTIDE SEQUENCE [LARGE SCALE GENOMIC DNA]</scope>
    <source>
        <strain evidence="3">DSM 17957</strain>
    </source>
</reference>
<dbReference type="EMBL" id="FQZV01000086">
    <property type="protein sequence ID" value="SHK17426.1"/>
    <property type="molecule type" value="Genomic_DNA"/>
</dbReference>
<accession>A0A1M6QB88</accession>
<keyword evidence="1" id="KW-0472">Membrane</keyword>
<proteinExistence type="predicted"/>
<sequence>MEEKRKTTRQEMGFGGMIIRILVSMIVLAVAAFFTPYFSITGFVPLLFAAIAIGVIDYLIERFVGFDASPFGRGITGFIVSALIIYLTGVLVQGVFVNWLGAILAALVIGIINMIIPGRHVM</sequence>